<sequence>MYLVKPSPNRRRSVYSIVIYAKSFRHCCSREPRWCGCEGHLLCCQWCIRTSRISGPCYQNPRVMWKLGKRNSTSFDVLIHYLAANHSHETLVKYHWIYSYVMVI</sequence>
<protein>
    <submittedName>
        <fullName evidence="1">Uncharacterized protein</fullName>
    </submittedName>
</protein>
<dbReference type="AlphaFoldDB" id="A0A8X6QS25"/>
<evidence type="ECO:0000313" key="2">
    <source>
        <dbReference type="Proteomes" id="UP000887013"/>
    </source>
</evidence>
<proteinExistence type="predicted"/>
<accession>A0A8X6QS25</accession>
<organism evidence="1 2">
    <name type="scientific">Nephila pilipes</name>
    <name type="common">Giant wood spider</name>
    <name type="synonym">Nephila maculata</name>
    <dbReference type="NCBI Taxonomy" id="299642"/>
    <lineage>
        <taxon>Eukaryota</taxon>
        <taxon>Metazoa</taxon>
        <taxon>Ecdysozoa</taxon>
        <taxon>Arthropoda</taxon>
        <taxon>Chelicerata</taxon>
        <taxon>Arachnida</taxon>
        <taxon>Araneae</taxon>
        <taxon>Araneomorphae</taxon>
        <taxon>Entelegynae</taxon>
        <taxon>Araneoidea</taxon>
        <taxon>Nephilidae</taxon>
        <taxon>Nephila</taxon>
    </lineage>
</organism>
<name>A0A8X6QS25_NEPPI</name>
<reference evidence="1" key="1">
    <citation type="submission" date="2020-08" db="EMBL/GenBank/DDBJ databases">
        <title>Multicomponent nature underlies the extraordinary mechanical properties of spider dragline silk.</title>
        <authorList>
            <person name="Kono N."/>
            <person name="Nakamura H."/>
            <person name="Mori M."/>
            <person name="Yoshida Y."/>
            <person name="Ohtoshi R."/>
            <person name="Malay A.D."/>
            <person name="Moran D.A.P."/>
            <person name="Tomita M."/>
            <person name="Numata K."/>
            <person name="Arakawa K."/>
        </authorList>
    </citation>
    <scope>NUCLEOTIDE SEQUENCE</scope>
</reference>
<gene>
    <name evidence="1" type="ORF">NPIL_225821</name>
</gene>
<evidence type="ECO:0000313" key="1">
    <source>
        <dbReference type="EMBL" id="GFU33519.1"/>
    </source>
</evidence>
<dbReference type="EMBL" id="BMAW01083363">
    <property type="protein sequence ID" value="GFU33519.1"/>
    <property type="molecule type" value="Genomic_DNA"/>
</dbReference>
<keyword evidence="2" id="KW-1185">Reference proteome</keyword>
<dbReference type="Proteomes" id="UP000887013">
    <property type="component" value="Unassembled WGS sequence"/>
</dbReference>
<comment type="caution">
    <text evidence="1">The sequence shown here is derived from an EMBL/GenBank/DDBJ whole genome shotgun (WGS) entry which is preliminary data.</text>
</comment>